<dbReference type="CDD" id="cd13639">
    <property type="entry name" value="PBP2_OpuAC_like"/>
    <property type="match status" value="1"/>
</dbReference>
<keyword evidence="2" id="KW-0813">Transport</keyword>
<dbReference type="GO" id="GO:0015226">
    <property type="term" value="F:carnitine transmembrane transporter activity"/>
    <property type="evidence" value="ECO:0007669"/>
    <property type="project" value="TreeGrafter"/>
</dbReference>
<feature type="domain" description="ABC-type glycine betaine transport system substrate-binding" evidence="6">
    <location>
        <begin position="34"/>
        <end position="275"/>
    </location>
</feature>
<dbReference type="PANTHER" id="PTHR47737:SF1">
    <property type="entry name" value="GLYCINE BETAINE_PROLINE BETAINE TRANSPORT SYSTEM PERMEASE PROTEIN PROW"/>
    <property type="match status" value="1"/>
</dbReference>
<dbReference type="InterPro" id="IPR007210">
    <property type="entry name" value="ABC_Gly_betaine_transp_sub-bd"/>
</dbReference>
<evidence type="ECO:0000259" key="6">
    <source>
        <dbReference type="Pfam" id="PF04069"/>
    </source>
</evidence>
<dbReference type="Gene3D" id="3.40.190.10">
    <property type="entry name" value="Periplasmic binding protein-like II"/>
    <property type="match status" value="1"/>
</dbReference>
<feature type="signal peptide" evidence="5">
    <location>
        <begin position="1"/>
        <end position="23"/>
    </location>
</feature>
<dbReference type="PROSITE" id="PS51257">
    <property type="entry name" value="PROKAR_LIPOPROTEIN"/>
    <property type="match status" value="1"/>
</dbReference>
<dbReference type="Gene3D" id="3.40.190.100">
    <property type="entry name" value="Glycine betaine-binding periplasmic protein, domain 2"/>
    <property type="match status" value="1"/>
</dbReference>
<reference evidence="7" key="1">
    <citation type="submission" date="2016-02" db="EMBL/GenBank/DDBJ databases">
        <title>Draft Genome Sequence of Sporotomaculum syntrophicum Strain FB, a Syntrophic Benzoate Degrader.</title>
        <authorList>
            <person name="Nobu M.K."/>
            <person name="Narihiro T."/>
            <person name="Qiu Y.-L."/>
            <person name="Ohashi A."/>
            <person name="Liu W.-T."/>
            <person name="Yuji S."/>
        </authorList>
    </citation>
    <scope>NUCLEOTIDE SEQUENCE</scope>
    <source>
        <strain evidence="7">FB</strain>
    </source>
</reference>
<evidence type="ECO:0000256" key="4">
    <source>
        <dbReference type="ARBA" id="ARBA00023136"/>
    </source>
</evidence>
<dbReference type="OrthoDB" id="9787902at2"/>
<keyword evidence="3" id="KW-1003">Cell membrane</keyword>
<dbReference type="RefSeq" id="WP_161822504.1">
    <property type="nucleotide sequence ID" value="NZ_LSRS01000005.1"/>
</dbReference>
<keyword evidence="4" id="KW-0472">Membrane</keyword>
<name>A0A9D3AY55_9FIRM</name>
<feature type="chain" id="PRO_5039437107" evidence="5">
    <location>
        <begin position="24"/>
        <end position="287"/>
    </location>
</feature>
<dbReference type="EMBL" id="LSRS01000005">
    <property type="protein sequence ID" value="KAF1084419.1"/>
    <property type="molecule type" value="Genomic_DNA"/>
</dbReference>
<accession>A0A9D3AY55</accession>
<dbReference type="GO" id="GO:0031460">
    <property type="term" value="P:glycine betaine transport"/>
    <property type="evidence" value="ECO:0007669"/>
    <property type="project" value="TreeGrafter"/>
</dbReference>
<organism evidence="7 8">
    <name type="scientific">Sporotomaculum syntrophicum</name>
    <dbReference type="NCBI Taxonomy" id="182264"/>
    <lineage>
        <taxon>Bacteria</taxon>
        <taxon>Bacillati</taxon>
        <taxon>Bacillota</taxon>
        <taxon>Clostridia</taxon>
        <taxon>Eubacteriales</taxon>
        <taxon>Desulfallaceae</taxon>
        <taxon>Sporotomaculum</taxon>
    </lineage>
</organism>
<sequence>MKKIFILLLLIAFTGTLMLTGCANENESENKDKVIKLGNAPYDYEVPVLEVAKQIAEEKGYKVEVVEGDVGFMFMSLAQGDIDAWPGIWLPSIHKSYQEKYSDKYELASAIFENAPLGWIVPKYFDVDSIADLKGNEDIVKGKLVGFEPGSGMMLVSKDIIEGYDLDIELIAGTLPSMMAEVDYAIKHNEPILFLGWRPHTMFRDYDIKVLDDPKGFWEYDNFYWGLRKDFKDKSPEMYNFFKNFKMSIEDNEDFLYGYQNEDKDVKVLAKNWIDNNRSLIDIWFEQ</sequence>
<keyword evidence="8" id="KW-1185">Reference proteome</keyword>
<protein>
    <submittedName>
        <fullName evidence="7">Glycine betaine/carnitine transport binding protein GbuC</fullName>
    </submittedName>
</protein>
<dbReference type="Proteomes" id="UP000798488">
    <property type="component" value="Unassembled WGS sequence"/>
</dbReference>
<evidence type="ECO:0000256" key="2">
    <source>
        <dbReference type="ARBA" id="ARBA00022448"/>
    </source>
</evidence>
<dbReference type="SUPFAM" id="SSF53850">
    <property type="entry name" value="Periplasmic binding protein-like II"/>
    <property type="match status" value="1"/>
</dbReference>
<evidence type="ECO:0000256" key="3">
    <source>
        <dbReference type="ARBA" id="ARBA00022475"/>
    </source>
</evidence>
<dbReference type="GO" id="GO:0015871">
    <property type="term" value="P:choline transport"/>
    <property type="evidence" value="ECO:0007669"/>
    <property type="project" value="TreeGrafter"/>
</dbReference>
<evidence type="ECO:0000313" key="8">
    <source>
        <dbReference type="Proteomes" id="UP000798488"/>
    </source>
</evidence>
<comment type="caution">
    <text evidence="7">The sequence shown here is derived from an EMBL/GenBank/DDBJ whole genome shotgun (WGS) entry which is preliminary data.</text>
</comment>
<dbReference type="AlphaFoldDB" id="A0A9D3AY55"/>
<dbReference type="GO" id="GO:0005275">
    <property type="term" value="F:amine transmembrane transporter activity"/>
    <property type="evidence" value="ECO:0007669"/>
    <property type="project" value="TreeGrafter"/>
</dbReference>
<evidence type="ECO:0000256" key="1">
    <source>
        <dbReference type="ARBA" id="ARBA00004236"/>
    </source>
</evidence>
<proteinExistence type="predicted"/>
<evidence type="ECO:0000256" key="5">
    <source>
        <dbReference type="SAM" id="SignalP"/>
    </source>
</evidence>
<comment type="subcellular location">
    <subcellularLocation>
        <location evidence="1">Cell membrane</location>
    </subcellularLocation>
</comment>
<dbReference type="GO" id="GO:0043190">
    <property type="term" value="C:ATP-binding cassette (ABC) transporter complex"/>
    <property type="evidence" value="ECO:0007669"/>
    <property type="project" value="InterPro"/>
</dbReference>
<dbReference type="PANTHER" id="PTHR47737">
    <property type="entry name" value="GLYCINE BETAINE/PROLINE BETAINE TRANSPORT SYSTEM PERMEASE PROTEIN PROW"/>
    <property type="match status" value="1"/>
</dbReference>
<keyword evidence="5" id="KW-0732">Signal</keyword>
<evidence type="ECO:0000313" key="7">
    <source>
        <dbReference type="EMBL" id="KAF1084419.1"/>
    </source>
</evidence>
<dbReference type="Pfam" id="PF04069">
    <property type="entry name" value="OpuAC"/>
    <property type="match status" value="1"/>
</dbReference>
<gene>
    <name evidence="7" type="primary">gbuC</name>
    <name evidence="7" type="ORF">SPSYN_02196</name>
</gene>